<dbReference type="SUPFAM" id="SSF90229">
    <property type="entry name" value="CCCH zinc finger"/>
    <property type="match status" value="1"/>
</dbReference>
<feature type="domain" description="RRM" evidence="8">
    <location>
        <begin position="255"/>
        <end position="327"/>
    </location>
</feature>
<evidence type="ECO:0000259" key="9">
    <source>
        <dbReference type="PROSITE" id="PS50103"/>
    </source>
</evidence>
<dbReference type="InterPro" id="IPR045137">
    <property type="entry name" value="RBM26/27"/>
</dbReference>
<dbReference type="Gene3D" id="4.10.1000.10">
    <property type="entry name" value="Zinc finger, CCCH-type"/>
    <property type="match status" value="1"/>
</dbReference>
<dbReference type="OrthoDB" id="443401at2759"/>
<protein>
    <recommendedName>
        <fullName evidence="12">C3H1-type domain-containing protein</fullName>
    </recommendedName>
</protein>
<dbReference type="SUPFAM" id="SSF54928">
    <property type="entry name" value="RNA-binding domain, RBD"/>
    <property type="match status" value="1"/>
</dbReference>
<feature type="compositionally biased region" description="Basic and acidic residues" evidence="7">
    <location>
        <begin position="110"/>
        <end position="127"/>
    </location>
</feature>
<evidence type="ECO:0008006" key="12">
    <source>
        <dbReference type="Google" id="ProtNLM"/>
    </source>
</evidence>
<proteinExistence type="predicted"/>
<feature type="region of interest" description="Disordered" evidence="7">
    <location>
        <begin position="79"/>
        <end position="150"/>
    </location>
</feature>
<feature type="region of interest" description="Disordered" evidence="7">
    <location>
        <begin position="330"/>
        <end position="376"/>
    </location>
</feature>
<dbReference type="EMBL" id="ML002215">
    <property type="protein sequence ID" value="RKP40294.1"/>
    <property type="molecule type" value="Genomic_DNA"/>
</dbReference>
<dbReference type="PANTHER" id="PTHR14398">
    <property type="entry name" value="RNA RECOGNITION RRM/RNP DOMAIN"/>
    <property type="match status" value="1"/>
</dbReference>
<evidence type="ECO:0000313" key="10">
    <source>
        <dbReference type="EMBL" id="RKP40294.1"/>
    </source>
</evidence>
<dbReference type="Proteomes" id="UP000268162">
    <property type="component" value="Unassembled WGS sequence"/>
</dbReference>
<feature type="zinc finger region" description="C3H1-type" evidence="6">
    <location>
        <begin position="149"/>
        <end position="177"/>
    </location>
</feature>
<evidence type="ECO:0000256" key="3">
    <source>
        <dbReference type="ARBA" id="ARBA00022833"/>
    </source>
</evidence>
<dbReference type="GO" id="GO:0003723">
    <property type="term" value="F:RNA binding"/>
    <property type="evidence" value="ECO:0007669"/>
    <property type="project" value="UniProtKB-UniRule"/>
</dbReference>
<evidence type="ECO:0000256" key="5">
    <source>
        <dbReference type="PROSITE-ProRule" id="PRU00176"/>
    </source>
</evidence>
<dbReference type="Gene3D" id="3.30.70.330">
    <property type="match status" value="1"/>
</dbReference>
<dbReference type="InterPro" id="IPR000571">
    <property type="entry name" value="Znf_CCCH"/>
</dbReference>
<keyword evidence="2 6" id="KW-0863">Zinc-finger</keyword>
<keyword evidence="11" id="KW-1185">Reference proteome</keyword>
<dbReference type="GO" id="GO:0005634">
    <property type="term" value="C:nucleus"/>
    <property type="evidence" value="ECO:0007669"/>
    <property type="project" value="TreeGrafter"/>
</dbReference>
<evidence type="ECO:0000256" key="6">
    <source>
        <dbReference type="PROSITE-ProRule" id="PRU00723"/>
    </source>
</evidence>
<dbReference type="SMART" id="SM00360">
    <property type="entry name" value="RRM"/>
    <property type="match status" value="1"/>
</dbReference>
<dbReference type="InterPro" id="IPR000504">
    <property type="entry name" value="RRM_dom"/>
</dbReference>
<keyword evidence="1 6" id="KW-0479">Metal-binding</keyword>
<dbReference type="SMART" id="SM00356">
    <property type="entry name" value="ZnF_C3H1"/>
    <property type="match status" value="1"/>
</dbReference>
<dbReference type="GO" id="GO:0008270">
    <property type="term" value="F:zinc ion binding"/>
    <property type="evidence" value="ECO:0007669"/>
    <property type="project" value="UniProtKB-KW"/>
</dbReference>
<keyword evidence="3 6" id="KW-0862">Zinc</keyword>
<evidence type="ECO:0000256" key="1">
    <source>
        <dbReference type="ARBA" id="ARBA00022723"/>
    </source>
</evidence>
<evidence type="ECO:0000256" key="2">
    <source>
        <dbReference type="ARBA" id="ARBA00022771"/>
    </source>
</evidence>
<name>A0A4Q0A2I5_9FUNG</name>
<dbReference type="AlphaFoldDB" id="A0A4Q0A2I5"/>
<sequence length="490" mass="53820">MPLDAAATENLQGYIQDQLVSLSDADPMALADYILTLVTNEEPSHELKENCIEQLVDFLTEDPRPFIEGVFERIRALTASPGEIPQSMEPEPTPSSHTNERRARSRSPPRRSDSTPESSDRHADRGRTQNPDRYGQAVPAVPNGAQPATKSQKVCFTFQKKGRCKLGDNCRYQHIPGGAPKAEPYGMVRPIGPPYSMGWPQPPPMGNMGHMPMMNQFRPPMAFGGAPMAFGRPPFRPPMANIPTVPDNNWPVSDIEIAVFNIPYGFLSVDALTNYFSRFGEVKQVSLQADHSRAFVTFAEPSQAQAVIQTPGPHFQNPRTRVTWKRLPAQEEGGAPSSGPTPFRGGRPLPYRPHHREYMDTDSGSAPFARPPPGAEQSRKLLEIGKQREQLIQSHVAQQKEIMNQVLTLPSGSKERQVLMETLRTLEKTTKELMAAATEVTKLSTSVYTKPAAPPATGLESELDALRSKAQALGIPVAAATPTSTAPENH</sequence>
<keyword evidence="4 5" id="KW-0694">RNA-binding</keyword>
<dbReference type="InterPro" id="IPR036855">
    <property type="entry name" value="Znf_CCCH_sf"/>
</dbReference>
<dbReference type="PANTHER" id="PTHR14398:SF0">
    <property type="entry name" value="ZINC FINGER PROTEIN SWM"/>
    <property type="match status" value="1"/>
</dbReference>
<dbReference type="InterPro" id="IPR012677">
    <property type="entry name" value="Nucleotide-bd_a/b_plait_sf"/>
</dbReference>
<dbReference type="PROSITE" id="PS50102">
    <property type="entry name" value="RRM"/>
    <property type="match status" value="1"/>
</dbReference>
<evidence type="ECO:0000256" key="4">
    <source>
        <dbReference type="ARBA" id="ARBA00022884"/>
    </source>
</evidence>
<dbReference type="STRING" id="215637.A0A4Q0A2I5"/>
<reference evidence="11" key="1">
    <citation type="journal article" date="2018" name="Nat. Microbiol.">
        <title>Leveraging single-cell genomics to expand the fungal tree of life.</title>
        <authorList>
            <person name="Ahrendt S.R."/>
            <person name="Quandt C.A."/>
            <person name="Ciobanu D."/>
            <person name="Clum A."/>
            <person name="Salamov A."/>
            <person name="Andreopoulos B."/>
            <person name="Cheng J.F."/>
            <person name="Woyke T."/>
            <person name="Pelin A."/>
            <person name="Henrissat B."/>
            <person name="Reynolds N.K."/>
            <person name="Benny G.L."/>
            <person name="Smith M.E."/>
            <person name="James T.Y."/>
            <person name="Grigoriev I.V."/>
        </authorList>
    </citation>
    <scope>NUCLEOTIDE SEQUENCE [LARGE SCALE GENOMIC DNA]</scope>
    <source>
        <strain evidence="11">RSA 468</strain>
    </source>
</reference>
<evidence type="ECO:0000256" key="7">
    <source>
        <dbReference type="SAM" id="MobiDB-lite"/>
    </source>
</evidence>
<evidence type="ECO:0000313" key="11">
    <source>
        <dbReference type="Proteomes" id="UP000268162"/>
    </source>
</evidence>
<accession>A0A4Q0A2I5</accession>
<organism evidence="10 11">
    <name type="scientific">Dimargaris cristalligena</name>
    <dbReference type="NCBI Taxonomy" id="215637"/>
    <lineage>
        <taxon>Eukaryota</taxon>
        <taxon>Fungi</taxon>
        <taxon>Fungi incertae sedis</taxon>
        <taxon>Zoopagomycota</taxon>
        <taxon>Kickxellomycotina</taxon>
        <taxon>Dimargaritomycetes</taxon>
        <taxon>Dimargaritales</taxon>
        <taxon>Dimargaritaceae</taxon>
        <taxon>Dimargaris</taxon>
    </lineage>
</organism>
<dbReference type="InterPro" id="IPR035979">
    <property type="entry name" value="RBD_domain_sf"/>
</dbReference>
<gene>
    <name evidence="10" type="ORF">BJ085DRAFT_37017</name>
</gene>
<dbReference type="Pfam" id="PF00076">
    <property type="entry name" value="RRM_1"/>
    <property type="match status" value="1"/>
</dbReference>
<evidence type="ECO:0000259" key="8">
    <source>
        <dbReference type="PROSITE" id="PS50102"/>
    </source>
</evidence>
<dbReference type="PROSITE" id="PS50103">
    <property type="entry name" value="ZF_C3H1"/>
    <property type="match status" value="1"/>
</dbReference>
<feature type="domain" description="C3H1-type" evidence="9">
    <location>
        <begin position="149"/>
        <end position="177"/>
    </location>
</feature>